<dbReference type="EMBL" id="RXFT01000004">
    <property type="protein sequence ID" value="RUR67723.1"/>
    <property type="molecule type" value="Genomic_DNA"/>
</dbReference>
<dbReference type="InterPro" id="IPR025444">
    <property type="entry name" value="Monooxy_af470"/>
</dbReference>
<protein>
    <submittedName>
        <fullName evidence="1">DUF4188 domain-containing protein</fullName>
    </submittedName>
</protein>
<evidence type="ECO:0000313" key="1">
    <source>
        <dbReference type="EMBL" id="RUR67723.1"/>
    </source>
</evidence>
<dbReference type="Proteomes" id="UP000281118">
    <property type="component" value="Unassembled WGS sequence"/>
</dbReference>
<gene>
    <name evidence="1" type="ORF">EJP67_11725</name>
</gene>
<comment type="caution">
    <text evidence="1">The sequence shown here is derived from an EMBL/GenBank/DDBJ whole genome shotgun (WGS) entry which is preliminary data.</text>
</comment>
<dbReference type="RefSeq" id="WP_126021881.1">
    <property type="nucleotide sequence ID" value="NZ_RXFT01000004.1"/>
</dbReference>
<name>A0A3S0ZN38_9BURK</name>
<proteinExistence type="predicted"/>
<sequence length="165" mass="18626">MINRERLTAKLEGDFVVFLIGMRINQPLKLHKWLPVAAAMPRMLKELQQQPERGLLHAELWFSRTILVLQYWRSMEQLLAYAKDKEAEHLPAWRAFNKAIGTDGSVGIWHETYAVSPGTYENIYVNMPPFGLGGAGALRSVAEANRSAAARLRATKSARADLRLP</sequence>
<dbReference type="AlphaFoldDB" id="A0A3S0ZN38"/>
<organism evidence="1 2">
    <name type="scientific">Variovorax guangxiensis</name>
    <dbReference type="NCBI Taxonomy" id="1775474"/>
    <lineage>
        <taxon>Bacteria</taxon>
        <taxon>Pseudomonadati</taxon>
        <taxon>Pseudomonadota</taxon>
        <taxon>Betaproteobacteria</taxon>
        <taxon>Burkholderiales</taxon>
        <taxon>Comamonadaceae</taxon>
        <taxon>Variovorax</taxon>
    </lineage>
</organism>
<evidence type="ECO:0000313" key="2">
    <source>
        <dbReference type="Proteomes" id="UP000281118"/>
    </source>
</evidence>
<reference evidence="1 2" key="1">
    <citation type="submission" date="2018-12" db="EMBL/GenBank/DDBJ databases">
        <title>The genome sequences of Variovorax guangxiensis DSM 27352.</title>
        <authorList>
            <person name="Gao J."/>
            <person name="Sun J."/>
        </authorList>
    </citation>
    <scope>NUCLEOTIDE SEQUENCE [LARGE SCALE GENOMIC DNA]</scope>
    <source>
        <strain evidence="1 2">DSM 27352</strain>
    </source>
</reference>
<dbReference type="Pfam" id="PF13826">
    <property type="entry name" value="Monooxy_af470-like"/>
    <property type="match status" value="1"/>
</dbReference>
<dbReference type="OrthoDB" id="7566033at2"/>
<accession>A0A3S0ZN38</accession>